<dbReference type="AlphaFoldDB" id="A0A7J6AFS0"/>
<dbReference type="InterPro" id="IPR010919">
    <property type="entry name" value="SAND-like_dom_sf"/>
</dbReference>
<dbReference type="GO" id="GO:0046872">
    <property type="term" value="F:metal ion binding"/>
    <property type="evidence" value="ECO:0007669"/>
    <property type="project" value="UniProtKB-KW"/>
</dbReference>
<name>A0A7J6AFS0_AMEME</name>
<feature type="compositionally biased region" description="Basic residues" evidence="4">
    <location>
        <begin position="39"/>
        <end position="53"/>
    </location>
</feature>
<evidence type="ECO:0000256" key="3">
    <source>
        <dbReference type="ARBA" id="ARBA00023242"/>
    </source>
</evidence>
<evidence type="ECO:0000313" key="6">
    <source>
        <dbReference type="EMBL" id="KAF4080671.1"/>
    </source>
</evidence>
<keyword evidence="3" id="KW-0539">Nucleus</keyword>
<keyword evidence="1" id="KW-0805">Transcription regulation</keyword>
<dbReference type="Proteomes" id="UP000593565">
    <property type="component" value="Unassembled WGS sequence"/>
</dbReference>
<sequence>MSSKKKQDVKPTLCHVKIPKMHPNAETPSSNMKVERKEKKQKQKKGATKRKKSGKETHEKRGFSSVFNQKIPAMKPPLCCVQIAINLPNAETPSSNTEVERKEKKQEQKKGATKRKKNGKETHEEERDLSSVFNQKKPAIKPPLSQLLEKRELPVTCGDKEGILYPDQLARGEKCILSEGILFTPCGFEKFSGRGNSKNWKLTIRCQNITLHKLIQEGKLQCRDKKVGRE</sequence>
<keyword evidence="2" id="KW-0804">Transcription</keyword>
<accession>A0A7J6AFS0</accession>
<dbReference type="GO" id="GO:0005634">
    <property type="term" value="C:nucleus"/>
    <property type="evidence" value="ECO:0007669"/>
    <property type="project" value="TreeGrafter"/>
</dbReference>
<proteinExistence type="predicted"/>
<feature type="region of interest" description="Disordered" evidence="4">
    <location>
        <begin position="1"/>
        <end position="68"/>
    </location>
</feature>
<feature type="domain" description="SAND" evidence="5">
    <location>
        <begin position="142"/>
        <end position="221"/>
    </location>
</feature>
<dbReference type="SMART" id="SM00258">
    <property type="entry name" value="SAND"/>
    <property type="match status" value="1"/>
</dbReference>
<feature type="compositionally biased region" description="Basic and acidic residues" evidence="4">
    <location>
        <begin position="98"/>
        <end position="110"/>
    </location>
</feature>
<dbReference type="SUPFAM" id="SSF63763">
    <property type="entry name" value="SAND domain-like"/>
    <property type="match status" value="1"/>
</dbReference>
<comment type="caution">
    <text evidence="6">The sequence shown here is derived from an EMBL/GenBank/DDBJ whole genome shotgun (WGS) entry which is preliminary data.</text>
</comment>
<reference evidence="6 7" key="1">
    <citation type="submission" date="2020-02" db="EMBL/GenBank/DDBJ databases">
        <title>A chromosome-scale genome assembly of the black bullhead catfish (Ameiurus melas).</title>
        <authorList>
            <person name="Wen M."/>
            <person name="Zham M."/>
            <person name="Cabau C."/>
            <person name="Klopp C."/>
            <person name="Donnadieu C."/>
            <person name="Roques C."/>
            <person name="Bouchez O."/>
            <person name="Lampietro C."/>
            <person name="Jouanno E."/>
            <person name="Herpin A."/>
            <person name="Louis A."/>
            <person name="Berthelot C."/>
            <person name="Parey E."/>
            <person name="Roest-Crollius H."/>
            <person name="Braasch I."/>
            <person name="Postlethwait J."/>
            <person name="Robinson-Rechavi M."/>
            <person name="Echchiki A."/>
            <person name="Begum T."/>
            <person name="Montfort J."/>
            <person name="Schartl M."/>
            <person name="Bobe J."/>
            <person name="Guiguen Y."/>
        </authorList>
    </citation>
    <scope>NUCLEOTIDE SEQUENCE [LARGE SCALE GENOMIC DNA]</scope>
    <source>
        <strain evidence="6">M_S1</strain>
        <tissue evidence="6">Blood</tissue>
    </source>
</reference>
<evidence type="ECO:0000256" key="2">
    <source>
        <dbReference type="ARBA" id="ARBA00023163"/>
    </source>
</evidence>
<protein>
    <recommendedName>
        <fullName evidence="5">SAND domain-containing protein</fullName>
    </recommendedName>
</protein>
<feature type="compositionally biased region" description="Basic and acidic residues" evidence="4">
    <location>
        <begin position="119"/>
        <end position="129"/>
    </location>
</feature>
<dbReference type="PANTHER" id="PTHR10417">
    <property type="entry name" value="GLUCOCORTICOID MODULATORY ELEMENT-BINDING PROTEIN"/>
    <property type="match status" value="1"/>
</dbReference>
<dbReference type="GO" id="GO:0006357">
    <property type="term" value="P:regulation of transcription by RNA polymerase II"/>
    <property type="evidence" value="ECO:0007669"/>
    <property type="project" value="TreeGrafter"/>
</dbReference>
<gene>
    <name evidence="6" type="ORF">AMELA_G00174110</name>
</gene>
<feature type="region of interest" description="Disordered" evidence="4">
    <location>
        <begin position="90"/>
        <end position="130"/>
    </location>
</feature>
<organism evidence="6 7">
    <name type="scientific">Ameiurus melas</name>
    <name type="common">Black bullhead</name>
    <name type="synonym">Silurus melas</name>
    <dbReference type="NCBI Taxonomy" id="219545"/>
    <lineage>
        <taxon>Eukaryota</taxon>
        <taxon>Metazoa</taxon>
        <taxon>Chordata</taxon>
        <taxon>Craniata</taxon>
        <taxon>Vertebrata</taxon>
        <taxon>Euteleostomi</taxon>
        <taxon>Actinopterygii</taxon>
        <taxon>Neopterygii</taxon>
        <taxon>Teleostei</taxon>
        <taxon>Ostariophysi</taxon>
        <taxon>Siluriformes</taxon>
        <taxon>Ictaluridae</taxon>
        <taxon>Ameiurus</taxon>
    </lineage>
</organism>
<dbReference type="Pfam" id="PF01342">
    <property type="entry name" value="SAND"/>
    <property type="match status" value="1"/>
</dbReference>
<dbReference type="EMBL" id="JAAGNN010000014">
    <property type="protein sequence ID" value="KAF4080671.1"/>
    <property type="molecule type" value="Genomic_DNA"/>
</dbReference>
<evidence type="ECO:0000259" key="5">
    <source>
        <dbReference type="PROSITE" id="PS50864"/>
    </source>
</evidence>
<keyword evidence="7" id="KW-1185">Reference proteome</keyword>
<dbReference type="GO" id="GO:0000978">
    <property type="term" value="F:RNA polymerase II cis-regulatory region sequence-specific DNA binding"/>
    <property type="evidence" value="ECO:0007669"/>
    <property type="project" value="TreeGrafter"/>
</dbReference>
<dbReference type="PROSITE" id="PS50864">
    <property type="entry name" value="SAND"/>
    <property type="match status" value="1"/>
</dbReference>
<evidence type="ECO:0000256" key="1">
    <source>
        <dbReference type="ARBA" id="ARBA00023015"/>
    </source>
</evidence>
<dbReference type="PANTHER" id="PTHR10417:SF9">
    <property type="entry name" value="SP140 NUCLEAR BODY PROTEIN"/>
    <property type="match status" value="1"/>
</dbReference>
<evidence type="ECO:0000313" key="7">
    <source>
        <dbReference type="Proteomes" id="UP000593565"/>
    </source>
</evidence>
<evidence type="ECO:0000256" key="4">
    <source>
        <dbReference type="SAM" id="MobiDB-lite"/>
    </source>
</evidence>
<dbReference type="Gene3D" id="3.10.390.10">
    <property type="entry name" value="SAND domain-like"/>
    <property type="match status" value="1"/>
</dbReference>
<dbReference type="InterPro" id="IPR000770">
    <property type="entry name" value="SAND_dom"/>
</dbReference>